<evidence type="ECO:0000256" key="4">
    <source>
        <dbReference type="ARBA" id="ARBA00022792"/>
    </source>
</evidence>
<keyword evidence="7" id="KW-0809">Transit peptide</keyword>
<evidence type="ECO:0000313" key="9">
    <source>
        <dbReference type="Proteomes" id="UP001140074"/>
    </source>
</evidence>
<reference evidence="8" key="1">
    <citation type="submission" date="2022-07" db="EMBL/GenBank/DDBJ databases">
        <title>Phylogenomic reconstructions and comparative analyses of Kickxellomycotina fungi.</title>
        <authorList>
            <person name="Reynolds N.K."/>
            <person name="Stajich J.E."/>
            <person name="Barry K."/>
            <person name="Grigoriev I.V."/>
            <person name="Crous P."/>
            <person name="Smith M.E."/>
        </authorList>
    </citation>
    <scope>NUCLEOTIDE SEQUENCE</scope>
    <source>
        <strain evidence="8">RSA 476</strain>
    </source>
</reference>
<keyword evidence="7" id="KW-1133">Transmembrane helix</keyword>
<keyword evidence="6 7" id="KW-0472">Membrane</keyword>
<evidence type="ECO:0000313" key="8">
    <source>
        <dbReference type="EMBL" id="KAJ2867246.1"/>
    </source>
</evidence>
<dbReference type="EMBL" id="JANBUY010000022">
    <property type="protein sequence ID" value="KAJ2867246.1"/>
    <property type="molecule type" value="Genomic_DNA"/>
</dbReference>
<gene>
    <name evidence="8" type="ORF">GGH94_000972</name>
</gene>
<feature type="transmembrane region" description="Helical" evidence="7">
    <location>
        <begin position="45"/>
        <end position="66"/>
    </location>
</feature>
<dbReference type="InterPro" id="IPR036636">
    <property type="entry name" value="COX7C/Cox8_sf"/>
</dbReference>
<keyword evidence="7" id="KW-0812">Transmembrane</keyword>
<evidence type="ECO:0000256" key="2">
    <source>
        <dbReference type="ARBA" id="ARBA00004673"/>
    </source>
</evidence>
<dbReference type="AlphaFoldDB" id="A0A9W8M5E1"/>
<evidence type="ECO:0000256" key="1">
    <source>
        <dbReference type="ARBA" id="ARBA00004434"/>
    </source>
</evidence>
<sequence length="75" mass="8559">MISVVARTSMRTRAVGRVLRSDGHHNTSPNGMHLPFDTQKKGFKFLYWGSMTFFSALPVIAAWWQIRKGNGTKNY</sequence>
<dbReference type="Pfam" id="PF02935">
    <property type="entry name" value="COX7C"/>
    <property type="match status" value="1"/>
</dbReference>
<dbReference type="GO" id="GO:0006123">
    <property type="term" value="P:mitochondrial electron transport, cytochrome c to oxygen"/>
    <property type="evidence" value="ECO:0007669"/>
    <property type="project" value="UniProtKB-UniRule"/>
</dbReference>
<dbReference type="GO" id="GO:0005743">
    <property type="term" value="C:mitochondrial inner membrane"/>
    <property type="evidence" value="ECO:0007669"/>
    <property type="project" value="UniProtKB-SubCell"/>
</dbReference>
<keyword evidence="4 7" id="KW-0999">Mitochondrion inner membrane</keyword>
<accession>A0A9W8M5E1</accession>
<comment type="subunit">
    <text evidence="7">Component of the cytochrome c oxidase (complex IV, CIV), a multisubunit enzyme composed of a catalytic core of 3 subunits and several supernumerary subunits. The complex exists as a monomer or a dimer and forms supercomplexes (SCs) in the inner mitochondrial membrane with ubiquinol-cytochrome c oxidoreductase (cytochrome b-c1 complex, complex III, CIII).</text>
</comment>
<comment type="function">
    <text evidence="7">Component of the cytochrome c oxidase, the last enzyme in the mitochondrial electron transport chain which drives oxidative phosphorylation. The respiratory chain contains 3 multisubunit complexes succinate dehydrogenase (complex II, CII), ubiquinol-cytochrome c oxidoreductase (cytochrome b-c1 complex, complex III, CIII) and cytochrome c oxidase (complex IV, CIV), that cooperate to transfer electrons derived from NADH and succinate to molecular oxygen, creating an electrochemical gradient over the inner membrane that drives transmembrane transport and the ATP synthase. Cytochrome c oxidase is the component of the respiratory chain that catalyzes the reduction of oxygen to water. Electrons originating from reduced cytochrome c in the intermembrane space (IMS) are transferred via the dinuclear copper A center (CU(A)) of subunit 2 and heme A of subunit 1 to the active site in subunit 1, a binuclear center (BNC) formed by heme A3 and copper B (CU(B)). The BNC reduces molecular oxygen to 2 water molecules using 4 electrons from cytochrome c in the IMS and 4 protons from the mitochondrial matrix.</text>
</comment>
<keyword evidence="5 7" id="KW-0496">Mitochondrion</keyword>
<dbReference type="GO" id="GO:0045277">
    <property type="term" value="C:respiratory chain complex IV"/>
    <property type="evidence" value="ECO:0007669"/>
    <property type="project" value="UniProtKB-UniRule"/>
</dbReference>
<comment type="subcellular location">
    <subcellularLocation>
        <location evidence="1 7">Mitochondrion inner membrane</location>
        <topology evidence="1 7">Single-pass membrane protein</topology>
    </subcellularLocation>
</comment>
<comment type="caution">
    <text evidence="8">The sequence shown here is derived from an EMBL/GenBank/DDBJ whole genome shotgun (WGS) entry which is preliminary data.</text>
</comment>
<organism evidence="8 9">
    <name type="scientific">Coemansia aciculifera</name>
    <dbReference type="NCBI Taxonomy" id="417176"/>
    <lineage>
        <taxon>Eukaryota</taxon>
        <taxon>Fungi</taxon>
        <taxon>Fungi incertae sedis</taxon>
        <taxon>Zoopagomycota</taxon>
        <taxon>Kickxellomycotina</taxon>
        <taxon>Kickxellomycetes</taxon>
        <taxon>Kickxellales</taxon>
        <taxon>Kickxellaceae</taxon>
        <taxon>Coemansia</taxon>
    </lineage>
</organism>
<evidence type="ECO:0000256" key="5">
    <source>
        <dbReference type="ARBA" id="ARBA00023128"/>
    </source>
</evidence>
<comment type="pathway">
    <text evidence="2 7">Energy metabolism; oxidative phosphorylation.</text>
</comment>
<evidence type="ECO:0000256" key="3">
    <source>
        <dbReference type="ARBA" id="ARBA00010514"/>
    </source>
</evidence>
<proteinExistence type="inferred from homology"/>
<dbReference type="InterPro" id="IPR004202">
    <property type="entry name" value="COX7C/Cox8"/>
</dbReference>
<comment type="similarity">
    <text evidence="3 7">Belongs to the cytochrome c oxidase VIIc family.</text>
</comment>
<name>A0A9W8M5E1_9FUNG</name>
<protein>
    <recommendedName>
        <fullName evidence="7">Cytochrome c oxidase subunit 8, mitochondrial</fullName>
    </recommendedName>
    <alternativeName>
        <fullName evidence="7">Cytochrome c oxidase polypeptide VIII</fullName>
    </alternativeName>
</protein>
<evidence type="ECO:0000256" key="7">
    <source>
        <dbReference type="RuleBase" id="RU368123"/>
    </source>
</evidence>
<keyword evidence="9" id="KW-1185">Reference proteome</keyword>
<dbReference type="Gene3D" id="4.10.49.10">
    <property type="entry name" value="Cytochrome c oxidase subunit VIIc"/>
    <property type="match status" value="1"/>
</dbReference>
<dbReference type="Proteomes" id="UP001140074">
    <property type="component" value="Unassembled WGS sequence"/>
</dbReference>
<evidence type="ECO:0000256" key="6">
    <source>
        <dbReference type="ARBA" id="ARBA00023136"/>
    </source>
</evidence>